<dbReference type="Proteomes" id="UP000245207">
    <property type="component" value="Unassembled WGS sequence"/>
</dbReference>
<dbReference type="PROSITE" id="PS50811">
    <property type="entry name" value="WRKY"/>
    <property type="match status" value="1"/>
</dbReference>
<proteinExistence type="predicted"/>
<reference evidence="8 9" key="1">
    <citation type="journal article" date="2018" name="Mol. Plant">
        <title>The genome of Artemisia annua provides insight into the evolution of Asteraceae family and artemisinin biosynthesis.</title>
        <authorList>
            <person name="Shen Q."/>
            <person name="Zhang L."/>
            <person name="Liao Z."/>
            <person name="Wang S."/>
            <person name="Yan T."/>
            <person name="Shi P."/>
            <person name="Liu M."/>
            <person name="Fu X."/>
            <person name="Pan Q."/>
            <person name="Wang Y."/>
            <person name="Lv Z."/>
            <person name="Lu X."/>
            <person name="Zhang F."/>
            <person name="Jiang W."/>
            <person name="Ma Y."/>
            <person name="Chen M."/>
            <person name="Hao X."/>
            <person name="Li L."/>
            <person name="Tang Y."/>
            <person name="Lv G."/>
            <person name="Zhou Y."/>
            <person name="Sun X."/>
            <person name="Brodelius P.E."/>
            <person name="Rose J.K.C."/>
            <person name="Tang K."/>
        </authorList>
    </citation>
    <scope>NUCLEOTIDE SEQUENCE [LARGE SCALE GENOMIC DNA]</scope>
    <source>
        <strain evidence="9">cv. Huhao1</strain>
        <tissue evidence="8">Leaf</tissue>
    </source>
</reference>
<feature type="compositionally biased region" description="Polar residues" evidence="6">
    <location>
        <begin position="22"/>
        <end position="35"/>
    </location>
</feature>
<sequence length="134" mass="15023">MEYGYSLLDHEDQDYSPENSEDYSPSSALFNDAKNTSTSSPKRSRRSKQKRVVSVPITEIEGYRHKGETNAPPSDSWAWRKYGQKPIKGSPYPRQGGGVPVHDASLPVPSLTRCQPSKRIQIDSILTTMYGFSL</sequence>
<dbReference type="OrthoDB" id="773436at2759"/>
<keyword evidence="4" id="KW-0804">Transcription</keyword>
<dbReference type="STRING" id="35608.A0A2U1NNX5"/>
<dbReference type="InterPro" id="IPR044810">
    <property type="entry name" value="WRKY_plant"/>
</dbReference>
<keyword evidence="9" id="KW-1185">Reference proteome</keyword>
<dbReference type="SUPFAM" id="SSF118290">
    <property type="entry name" value="WRKY DNA-binding domain"/>
    <property type="match status" value="1"/>
</dbReference>
<dbReference type="Pfam" id="PF03106">
    <property type="entry name" value="WRKY"/>
    <property type="match status" value="1"/>
</dbReference>
<feature type="compositionally biased region" description="Acidic residues" evidence="6">
    <location>
        <begin position="11"/>
        <end position="21"/>
    </location>
</feature>
<dbReference type="Gene3D" id="2.20.25.80">
    <property type="entry name" value="WRKY domain"/>
    <property type="match status" value="1"/>
</dbReference>
<feature type="region of interest" description="Disordered" evidence="6">
    <location>
        <begin position="1"/>
        <end position="58"/>
    </location>
</feature>
<evidence type="ECO:0000256" key="1">
    <source>
        <dbReference type="ARBA" id="ARBA00004123"/>
    </source>
</evidence>
<dbReference type="GO" id="GO:0000976">
    <property type="term" value="F:transcription cis-regulatory region binding"/>
    <property type="evidence" value="ECO:0007669"/>
    <property type="project" value="TreeGrafter"/>
</dbReference>
<evidence type="ECO:0000313" key="8">
    <source>
        <dbReference type="EMBL" id="PWA75209.1"/>
    </source>
</evidence>
<dbReference type="InterPro" id="IPR036576">
    <property type="entry name" value="WRKY_dom_sf"/>
</dbReference>
<evidence type="ECO:0000256" key="2">
    <source>
        <dbReference type="ARBA" id="ARBA00023015"/>
    </source>
</evidence>
<evidence type="ECO:0000256" key="6">
    <source>
        <dbReference type="SAM" id="MobiDB-lite"/>
    </source>
</evidence>
<evidence type="ECO:0000256" key="3">
    <source>
        <dbReference type="ARBA" id="ARBA00023125"/>
    </source>
</evidence>
<dbReference type="PANTHER" id="PTHR32096">
    <property type="entry name" value="WRKY TRANSCRIPTION FACTOR 30-RELATED-RELATED"/>
    <property type="match status" value="1"/>
</dbReference>
<dbReference type="EMBL" id="PKPP01002450">
    <property type="protein sequence ID" value="PWA75209.1"/>
    <property type="molecule type" value="Genomic_DNA"/>
</dbReference>
<protein>
    <submittedName>
        <fullName evidence="8">WRKY10</fullName>
    </submittedName>
</protein>
<dbReference type="GO" id="GO:0003700">
    <property type="term" value="F:DNA-binding transcription factor activity"/>
    <property type="evidence" value="ECO:0007669"/>
    <property type="project" value="InterPro"/>
</dbReference>
<dbReference type="PANTHER" id="PTHR32096:SF137">
    <property type="entry name" value="WRKY TRANSCRIPTION FACTOR 65 ISOFORM X1-RELATED"/>
    <property type="match status" value="1"/>
</dbReference>
<dbReference type="GO" id="GO:0005634">
    <property type="term" value="C:nucleus"/>
    <property type="evidence" value="ECO:0007669"/>
    <property type="project" value="UniProtKB-SubCell"/>
</dbReference>
<dbReference type="SMART" id="SM00774">
    <property type="entry name" value="WRKY"/>
    <property type="match status" value="1"/>
</dbReference>
<evidence type="ECO:0000256" key="5">
    <source>
        <dbReference type="ARBA" id="ARBA00023242"/>
    </source>
</evidence>
<keyword evidence="5" id="KW-0539">Nucleus</keyword>
<evidence type="ECO:0000256" key="4">
    <source>
        <dbReference type="ARBA" id="ARBA00023163"/>
    </source>
</evidence>
<feature type="domain" description="WRKY" evidence="7">
    <location>
        <begin position="74"/>
        <end position="94"/>
    </location>
</feature>
<gene>
    <name evidence="8" type="ORF">CTI12_AA246860</name>
</gene>
<name>A0A2U1NNX5_ARTAN</name>
<dbReference type="InterPro" id="IPR003657">
    <property type="entry name" value="WRKY_dom"/>
</dbReference>
<keyword evidence="3" id="KW-0238">DNA-binding</keyword>
<dbReference type="AlphaFoldDB" id="A0A2U1NNX5"/>
<comment type="subcellular location">
    <subcellularLocation>
        <location evidence="1">Nucleus</location>
    </subcellularLocation>
</comment>
<feature type="compositionally biased region" description="Basic residues" evidence="6">
    <location>
        <begin position="42"/>
        <end position="51"/>
    </location>
</feature>
<evidence type="ECO:0000313" key="9">
    <source>
        <dbReference type="Proteomes" id="UP000245207"/>
    </source>
</evidence>
<accession>A0A2U1NNX5</accession>
<comment type="caution">
    <text evidence="8">The sequence shown here is derived from an EMBL/GenBank/DDBJ whole genome shotgun (WGS) entry which is preliminary data.</text>
</comment>
<keyword evidence="2" id="KW-0805">Transcription regulation</keyword>
<organism evidence="8 9">
    <name type="scientific">Artemisia annua</name>
    <name type="common">Sweet wormwood</name>
    <dbReference type="NCBI Taxonomy" id="35608"/>
    <lineage>
        <taxon>Eukaryota</taxon>
        <taxon>Viridiplantae</taxon>
        <taxon>Streptophyta</taxon>
        <taxon>Embryophyta</taxon>
        <taxon>Tracheophyta</taxon>
        <taxon>Spermatophyta</taxon>
        <taxon>Magnoliopsida</taxon>
        <taxon>eudicotyledons</taxon>
        <taxon>Gunneridae</taxon>
        <taxon>Pentapetalae</taxon>
        <taxon>asterids</taxon>
        <taxon>campanulids</taxon>
        <taxon>Asterales</taxon>
        <taxon>Asteraceae</taxon>
        <taxon>Asteroideae</taxon>
        <taxon>Anthemideae</taxon>
        <taxon>Artemisiinae</taxon>
        <taxon>Artemisia</taxon>
    </lineage>
</organism>
<evidence type="ECO:0000259" key="7">
    <source>
        <dbReference type="PROSITE" id="PS50811"/>
    </source>
</evidence>